<dbReference type="OrthoDB" id="73862at2759"/>
<evidence type="ECO:0000313" key="3">
    <source>
        <dbReference type="Proteomes" id="UP000030762"/>
    </source>
</evidence>
<dbReference type="GeneID" id="19947932"/>
<organism evidence="2 3">
    <name type="scientific">Saprolegnia diclina (strain VS20)</name>
    <dbReference type="NCBI Taxonomy" id="1156394"/>
    <lineage>
        <taxon>Eukaryota</taxon>
        <taxon>Sar</taxon>
        <taxon>Stramenopiles</taxon>
        <taxon>Oomycota</taxon>
        <taxon>Saprolegniomycetes</taxon>
        <taxon>Saprolegniales</taxon>
        <taxon>Saprolegniaceae</taxon>
        <taxon>Saprolegnia</taxon>
    </lineage>
</organism>
<evidence type="ECO:0000256" key="1">
    <source>
        <dbReference type="SAM" id="Coils"/>
    </source>
</evidence>
<protein>
    <recommendedName>
        <fullName evidence="4">BZIP domain-containing protein</fullName>
    </recommendedName>
</protein>
<dbReference type="VEuPathDB" id="FungiDB:SDRG_07205"/>
<dbReference type="AlphaFoldDB" id="T0RYY4"/>
<dbReference type="RefSeq" id="XP_008611247.1">
    <property type="nucleotide sequence ID" value="XM_008613025.1"/>
</dbReference>
<sequence>MCCVQIYRQPHFTISAPMVGKRPLVPATAKYASSMGLTKAAAPLDKISARKVVRRAQSKVNQRRYRAEQRQAFDALEGEVQELTNQVARYEGQVEALRSAVRLREPELKTALEYFNMFRDGFQVDAPNVAQVQRAFLSGVMDPNLVFMGQDGIDKLFAQWTLYHTLFHSFTMECPSLEIVHLDALTTMVRAPAVLHLRLSRRSIETLYPHVLRSEALVQRMVGRVLRMPVLCQFHFDGRGVVTRFDTFADIVVGMRDMLESFEDTLTVLDGVRITAEAELQAPSAA</sequence>
<evidence type="ECO:0008006" key="4">
    <source>
        <dbReference type="Google" id="ProtNLM"/>
    </source>
</evidence>
<dbReference type="InParanoid" id="T0RYY4"/>
<dbReference type="CDD" id="cd14688">
    <property type="entry name" value="bZIP_YAP"/>
    <property type="match status" value="1"/>
</dbReference>
<dbReference type="EMBL" id="JH767151">
    <property type="protein sequence ID" value="EQC35497.1"/>
    <property type="molecule type" value="Genomic_DNA"/>
</dbReference>
<accession>T0RYY4</accession>
<feature type="coiled-coil region" evidence="1">
    <location>
        <begin position="66"/>
        <end position="100"/>
    </location>
</feature>
<dbReference type="Proteomes" id="UP000030762">
    <property type="component" value="Unassembled WGS sequence"/>
</dbReference>
<name>T0RYY4_SAPDV</name>
<reference evidence="2 3" key="1">
    <citation type="submission" date="2012-04" db="EMBL/GenBank/DDBJ databases">
        <title>The Genome Sequence of Saprolegnia declina VS20.</title>
        <authorList>
            <consortium name="The Broad Institute Genome Sequencing Platform"/>
            <person name="Russ C."/>
            <person name="Nusbaum C."/>
            <person name="Tyler B."/>
            <person name="van West P."/>
            <person name="Dieguez-Uribeondo J."/>
            <person name="de Bruijn I."/>
            <person name="Tripathy S."/>
            <person name="Jiang R."/>
            <person name="Young S.K."/>
            <person name="Zeng Q."/>
            <person name="Gargeya S."/>
            <person name="Fitzgerald M."/>
            <person name="Haas B."/>
            <person name="Abouelleil A."/>
            <person name="Alvarado L."/>
            <person name="Arachchi H.M."/>
            <person name="Berlin A."/>
            <person name="Chapman S.B."/>
            <person name="Goldberg J."/>
            <person name="Griggs A."/>
            <person name="Gujja S."/>
            <person name="Hansen M."/>
            <person name="Howarth C."/>
            <person name="Imamovic A."/>
            <person name="Larimer J."/>
            <person name="McCowen C."/>
            <person name="Montmayeur A."/>
            <person name="Murphy C."/>
            <person name="Neiman D."/>
            <person name="Pearson M."/>
            <person name="Priest M."/>
            <person name="Roberts A."/>
            <person name="Saif S."/>
            <person name="Shea T."/>
            <person name="Sisk P."/>
            <person name="Sykes S."/>
            <person name="Wortman J."/>
            <person name="Nusbaum C."/>
            <person name="Birren B."/>
        </authorList>
    </citation>
    <scope>NUCLEOTIDE SEQUENCE [LARGE SCALE GENOMIC DNA]</scope>
    <source>
        <strain evidence="2 3">VS20</strain>
    </source>
</reference>
<gene>
    <name evidence="2" type="ORF">SDRG_07205</name>
</gene>
<dbReference type="OMA" id="FTMECPS"/>
<keyword evidence="3" id="KW-1185">Reference proteome</keyword>
<keyword evidence="1" id="KW-0175">Coiled coil</keyword>
<evidence type="ECO:0000313" key="2">
    <source>
        <dbReference type="EMBL" id="EQC35497.1"/>
    </source>
</evidence>
<dbReference type="eggNOG" id="ENOG502S457">
    <property type="taxonomic scope" value="Eukaryota"/>
</dbReference>
<proteinExistence type="predicted"/>